<organism evidence="1">
    <name type="scientific">Rhizophora mucronata</name>
    <name type="common">Asiatic mangrove</name>
    <dbReference type="NCBI Taxonomy" id="61149"/>
    <lineage>
        <taxon>Eukaryota</taxon>
        <taxon>Viridiplantae</taxon>
        <taxon>Streptophyta</taxon>
        <taxon>Embryophyta</taxon>
        <taxon>Tracheophyta</taxon>
        <taxon>Spermatophyta</taxon>
        <taxon>Magnoliopsida</taxon>
        <taxon>eudicotyledons</taxon>
        <taxon>Gunneridae</taxon>
        <taxon>Pentapetalae</taxon>
        <taxon>rosids</taxon>
        <taxon>fabids</taxon>
        <taxon>Malpighiales</taxon>
        <taxon>Rhizophoraceae</taxon>
        <taxon>Rhizophora</taxon>
    </lineage>
</organism>
<proteinExistence type="predicted"/>
<dbReference type="EMBL" id="GGEC01056897">
    <property type="protein sequence ID" value="MBX37381.1"/>
    <property type="molecule type" value="Transcribed_RNA"/>
</dbReference>
<accession>A0A2P2N4E6</accession>
<evidence type="ECO:0000313" key="1">
    <source>
        <dbReference type="EMBL" id="MBX37381.1"/>
    </source>
</evidence>
<dbReference type="AlphaFoldDB" id="A0A2P2N4E6"/>
<protein>
    <submittedName>
        <fullName evidence="1">Uncharacterized protein</fullName>
    </submittedName>
</protein>
<reference evidence="1" key="1">
    <citation type="submission" date="2018-02" db="EMBL/GenBank/DDBJ databases">
        <title>Rhizophora mucronata_Transcriptome.</title>
        <authorList>
            <person name="Meera S.P."/>
            <person name="Sreeshan A."/>
            <person name="Augustine A."/>
        </authorList>
    </citation>
    <scope>NUCLEOTIDE SEQUENCE</scope>
    <source>
        <tissue evidence="1">Leaf</tissue>
    </source>
</reference>
<name>A0A2P2N4E6_RHIMU</name>
<sequence>MFREQKHKQFKCFNINTDFTFRQRI</sequence>